<protein>
    <submittedName>
        <fullName evidence="18">Penicillin-binding protein</fullName>
    </submittedName>
</protein>
<comment type="caution">
    <text evidence="18">The sequence shown here is derived from an EMBL/GenBank/DDBJ whole genome shotgun (WGS) entry which is preliminary data.</text>
</comment>
<evidence type="ECO:0000259" key="16">
    <source>
        <dbReference type="Pfam" id="PF00905"/>
    </source>
</evidence>
<dbReference type="Pfam" id="PF00905">
    <property type="entry name" value="Transpeptidase"/>
    <property type="match status" value="1"/>
</dbReference>
<evidence type="ECO:0000256" key="2">
    <source>
        <dbReference type="ARBA" id="ARBA00004236"/>
    </source>
</evidence>
<evidence type="ECO:0000256" key="8">
    <source>
        <dbReference type="ARBA" id="ARBA00022801"/>
    </source>
</evidence>
<dbReference type="Proteomes" id="UP000441080">
    <property type="component" value="Unassembled WGS sequence"/>
</dbReference>
<evidence type="ECO:0000256" key="4">
    <source>
        <dbReference type="ARBA" id="ARBA00022475"/>
    </source>
</evidence>
<dbReference type="PANTHER" id="PTHR30627:SF2">
    <property type="entry name" value="PEPTIDOGLYCAN D,D-TRANSPEPTIDASE MRDA"/>
    <property type="match status" value="1"/>
</dbReference>
<organism evidence="18 19">
    <name type="scientific">Microcystis aeruginosa NIES-3807</name>
    <dbReference type="NCBI Taxonomy" id="2517785"/>
    <lineage>
        <taxon>Bacteria</taxon>
        <taxon>Bacillati</taxon>
        <taxon>Cyanobacteriota</taxon>
        <taxon>Cyanophyceae</taxon>
        <taxon>Oscillatoriophycideae</taxon>
        <taxon>Chroococcales</taxon>
        <taxon>Microcystaceae</taxon>
        <taxon>Microcystis</taxon>
    </lineage>
</organism>
<name>A0AAD3G9D6_MICAE</name>
<dbReference type="Gene3D" id="3.90.1310.10">
    <property type="entry name" value="Penicillin-binding protein 2a (Domain 2)"/>
    <property type="match status" value="1"/>
</dbReference>
<dbReference type="InterPro" id="IPR001460">
    <property type="entry name" value="PCN-bd_Tpept"/>
</dbReference>
<feature type="domain" description="Penicillin-binding protein dimerisation" evidence="17">
    <location>
        <begin position="92"/>
        <end position="262"/>
    </location>
</feature>
<feature type="domain" description="Penicillin-binding protein transpeptidase" evidence="16">
    <location>
        <begin position="296"/>
        <end position="577"/>
    </location>
</feature>
<evidence type="ECO:0000256" key="13">
    <source>
        <dbReference type="ARBA" id="ARBA00023316"/>
    </source>
</evidence>
<keyword evidence="8" id="KW-0378">Hydrolase</keyword>
<evidence type="ECO:0000256" key="7">
    <source>
        <dbReference type="ARBA" id="ARBA00022692"/>
    </source>
</evidence>
<keyword evidence="10" id="KW-0573">Peptidoglycan synthesis</keyword>
<gene>
    <name evidence="18" type="ORF">NIES3807_28080</name>
</gene>
<dbReference type="NCBIfam" id="TIGR03423">
    <property type="entry name" value="pbp2_mrdA"/>
    <property type="match status" value="1"/>
</dbReference>
<dbReference type="GO" id="GO:0005886">
    <property type="term" value="C:plasma membrane"/>
    <property type="evidence" value="ECO:0007669"/>
    <property type="project" value="UniProtKB-SubCell"/>
</dbReference>
<dbReference type="AlphaFoldDB" id="A0AAD3G9D6"/>
<keyword evidence="5" id="KW-0997">Cell inner membrane</keyword>
<accession>A0AAD3G9D6</accession>
<evidence type="ECO:0000256" key="14">
    <source>
        <dbReference type="SAM" id="MobiDB-lite"/>
    </source>
</evidence>
<dbReference type="GO" id="GO:0009002">
    <property type="term" value="F:serine-type D-Ala-D-Ala carboxypeptidase activity"/>
    <property type="evidence" value="ECO:0007669"/>
    <property type="project" value="InterPro"/>
</dbReference>
<keyword evidence="12 15" id="KW-0472">Membrane</keyword>
<evidence type="ECO:0000256" key="11">
    <source>
        <dbReference type="ARBA" id="ARBA00022989"/>
    </source>
</evidence>
<dbReference type="InterPro" id="IPR050515">
    <property type="entry name" value="Beta-lactam/transpept"/>
</dbReference>
<keyword evidence="6" id="KW-0645">Protease</keyword>
<dbReference type="GO" id="GO:0071555">
    <property type="term" value="P:cell wall organization"/>
    <property type="evidence" value="ECO:0007669"/>
    <property type="project" value="UniProtKB-KW"/>
</dbReference>
<dbReference type="SUPFAM" id="SSF56601">
    <property type="entry name" value="beta-lactamase/transpeptidase-like"/>
    <property type="match status" value="1"/>
</dbReference>
<evidence type="ECO:0000256" key="9">
    <source>
        <dbReference type="ARBA" id="ARBA00022960"/>
    </source>
</evidence>
<evidence type="ECO:0000313" key="18">
    <source>
        <dbReference type="EMBL" id="GCL59631.1"/>
    </source>
</evidence>
<dbReference type="InterPro" id="IPR017790">
    <property type="entry name" value="Penicillin-binding_protein_2"/>
</dbReference>
<evidence type="ECO:0000256" key="5">
    <source>
        <dbReference type="ARBA" id="ARBA00022519"/>
    </source>
</evidence>
<evidence type="ECO:0000256" key="10">
    <source>
        <dbReference type="ARBA" id="ARBA00022984"/>
    </source>
</evidence>
<keyword evidence="13" id="KW-0961">Cell wall biogenesis/degradation</keyword>
<evidence type="ECO:0000256" key="1">
    <source>
        <dbReference type="ARBA" id="ARBA00004167"/>
    </source>
</evidence>
<sequence length="648" mass="70446">MRNSGLLSKTKVKLKRKKTLTAPTRPAPNKLQNKIKDKERLVGRQRQSWLIMGLISIVLLGGVGSRLAYLQLQQGQINRERAENNRIRIIPKPPVRGNLFDRNGKVLATARLTHAAYIWPKSQRNPAQKLNLDRLASILAIPRSDLEKRINEADENPSTLIRIARGLTPSQIIALEEYKDELTGIEVDVESVRYYPNGKIGAHILGYTGELTPEEYQAKRRQGYRLGDVVGKMGVEAAYESKLRGEWGGMQLEVNGSGQVIQILGQKIAKPGQDVTLTLDLKLQKAAEAALGKRKGAIVAIDPRDGSVRAMVSYPSFDPNVFSAPITTATWKKLQAEGNPFVNRALQGFPPASTFKVVTATAGMESGKFPPNTVLNTFAALYVGGTAFGEWNHAGFGPIGFVRAMAMSSNTFHGQIGRGVGGPTLIATARRYGFGQKTGIELAEETPGLIADRDWKLRNFKNWDWSVGDTINMSIGQGFTLATPLQVAVMFAVPANGGFLVKPHLLQDARDVKEWRKSLNMKPSTLDTLRKSLRAVVAEGTGRALSDPALPPVAGKSGTAEAPPGKSHAWFGAFAPFDVAQGKPFDVAQGKPFDVAQGKPFDKPEIVVVAFAEHSGGGGGKVAAPMVRQVMEAYFNVKPKEEKPQPKP</sequence>
<evidence type="ECO:0000259" key="17">
    <source>
        <dbReference type="Pfam" id="PF03717"/>
    </source>
</evidence>
<evidence type="ECO:0000256" key="3">
    <source>
        <dbReference type="ARBA" id="ARBA00007171"/>
    </source>
</evidence>
<keyword evidence="7 15" id="KW-0812">Transmembrane</keyword>
<feature type="transmembrane region" description="Helical" evidence="15">
    <location>
        <begin position="49"/>
        <end position="69"/>
    </location>
</feature>
<dbReference type="PANTHER" id="PTHR30627">
    <property type="entry name" value="PEPTIDOGLYCAN D,D-TRANSPEPTIDASE"/>
    <property type="match status" value="1"/>
</dbReference>
<dbReference type="SUPFAM" id="SSF56519">
    <property type="entry name" value="Penicillin binding protein dimerisation domain"/>
    <property type="match status" value="1"/>
</dbReference>
<dbReference type="GO" id="GO:0009252">
    <property type="term" value="P:peptidoglycan biosynthetic process"/>
    <property type="evidence" value="ECO:0007669"/>
    <property type="project" value="UniProtKB-KW"/>
</dbReference>
<evidence type="ECO:0000256" key="15">
    <source>
        <dbReference type="SAM" id="Phobius"/>
    </source>
</evidence>
<evidence type="ECO:0000256" key="12">
    <source>
        <dbReference type="ARBA" id="ARBA00023136"/>
    </source>
</evidence>
<keyword evidence="4" id="KW-1003">Cell membrane</keyword>
<evidence type="ECO:0000256" key="6">
    <source>
        <dbReference type="ARBA" id="ARBA00022670"/>
    </source>
</evidence>
<dbReference type="GO" id="GO:0006508">
    <property type="term" value="P:proteolysis"/>
    <property type="evidence" value="ECO:0007669"/>
    <property type="project" value="UniProtKB-KW"/>
</dbReference>
<dbReference type="Pfam" id="PF03717">
    <property type="entry name" value="PBP_dimer"/>
    <property type="match status" value="1"/>
</dbReference>
<evidence type="ECO:0000313" key="19">
    <source>
        <dbReference type="Proteomes" id="UP000441080"/>
    </source>
</evidence>
<dbReference type="InterPro" id="IPR012338">
    <property type="entry name" value="Beta-lactam/transpept-like"/>
</dbReference>
<keyword evidence="11 15" id="KW-1133">Transmembrane helix</keyword>
<dbReference type="GO" id="GO:0008360">
    <property type="term" value="P:regulation of cell shape"/>
    <property type="evidence" value="ECO:0007669"/>
    <property type="project" value="UniProtKB-KW"/>
</dbReference>
<dbReference type="GO" id="GO:0008658">
    <property type="term" value="F:penicillin binding"/>
    <property type="evidence" value="ECO:0007669"/>
    <property type="project" value="InterPro"/>
</dbReference>
<dbReference type="GO" id="GO:0071972">
    <property type="term" value="F:peptidoglycan L,D-transpeptidase activity"/>
    <property type="evidence" value="ECO:0007669"/>
    <property type="project" value="TreeGrafter"/>
</dbReference>
<dbReference type="RefSeq" id="WP_159297627.1">
    <property type="nucleotide sequence ID" value="NZ_BJCK01000048.1"/>
</dbReference>
<keyword evidence="9" id="KW-0133">Cell shape</keyword>
<proteinExistence type="inferred from homology"/>
<dbReference type="Gene3D" id="3.30.1390.30">
    <property type="entry name" value="Penicillin-binding protein 2a, domain 3"/>
    <property type="match status" value="1"/>
</dbReference>
<dbReference type="Gene3D" id="3.40.710.10">
    <property type="entry name" value="DD-peptidase/beta-lactamase superfamily"/>
    <property type="match status" value="1"/>
</dbReference>
<feature type="compositionally biased region" description="Basic residues" evidence="14">
    <location>
        <begin position="10"/>
        <end position="19"/>
    </location>
</feature>
<dbReference type="EMBL" id="BJCK01000048">
    <property type="protein sequence ID" value="GCL59631.1"/>
    <property type="molecule type" value="Genomic_DNA"/>
</dbReference>
<comment type="subcellular location">
    <subcellularLocation>
        <location evidence="2">Cell membrane</location>
    </subcellularLocation>
    <subcellularLocation>
        <location evidence="1">Membrane</location>
        <topology evidence="1">Single-pass membrane protein</topology>
    </subcellularLocation>
</comment>
<reference evidence="18 19" key="1">
    <citation type="submission" date="2019-02" db="EMBL/GenBank/DDBJ databases">
        <title>Draft genome sequence of Arthrospira platensis NIES-3807.</title>
        <authorList>
            <person name="Yamaguchi H."/>
            <person name="Suzuki S."/>
            <person name="Kawachi M."/>
        </authorList>
    </citation>
    <scope>NUCLEOTIDE SEQUENCE [LARGE SCALE GENOMIC DNA]</scope>
    <source>
        <strain evidence="18 19">NIES-3807</strain>
    </source>
</reference>
<comment type="similarity">
    <text evidence="3">Belongs to the transpeptidase family.</text>
</comment>
<feature type="region of interest" description="Disordered" evidence="14">
    <location>
        <begin position="1"/>
        <end position="30"/>
    </location>
</feature>
<dbReference type="InterPro" id="IPR036138">
    <property type="entry name" value="PBP_dimer_sf"/>
</dbReference>
<dbReference type="InterPro" id="IPR005311">
    <property type="entry name" value="PBP_dimer"/>
</dbReference>